<proteinExistence type="predicted"/>
<feature type="compositionally biased region" description="Polar residues" evidence="1">
    <location>
        <begin position="96"/>
        <end position="113"/>
    </location>
</feature>
<comment type="caution">
    <text evidence="2">The sequence shown here is derived from an EMBL/GenBank/DDBJ whole genome shotgun (WGS) entry which is preliminary data.</text>
</comment>
<feature type="compositionally biased region" description="Polar residues" evidence="1">
    <location>
        <begin position="13"/>
        <end position="33"/>
    </location>
</feature>
<accession>A0AAD2GWH9</accession>
<feature type="region of interest" description="Disordered" evidence="1">
    <location>
        <begin position="1"/>
        <end position="119"/>
    </location>
</feature>
<protein>
    <submittedName>
        <fullName evidence="2">Uncharacterized protein</fullName>
    </submittedName>
</protein>
<feature type="non-terminal residue" evidence="2">
    <location>
        <position position="119"/>
    </location>
</feature>
<sequence length="119" mass="12886">ESLTLRYQRESRQSTNIPISDSSRNPRQPTSPGYTPGLQGYPSPGDLDQAMPAHAAHPQGLPMRMLSQSAMAPVAQGQYQPSAGRGGLTRLVPTPLENSPSNSLRSQTSSNLFRIQDLE</sequence>
<evidence type="ECO:0000313" key="3">
    <source>
        <dbReference type="Proteomes" id="UP001295794"/>
    </source>
</evidence>
<dbReference type="Proteomes" id="UP001295794">
    <property type="component" value="Unassembled WGS sequence"/>
</dbReference>
<dbReference type="EMBL" id="CAVNYO010000044">
    <property type="protein sequence ID" value="CAK5263703.1"/>
    <property type="molecule type" value="Genomic_DNA"/>
</dbReference>
<organism evidence="2 3">
    <name type="scientific">Mycena citricolor</name>
    <dbReference type="NCBI Taxonomy" id="2018698"/>
    <lineage>
        <taxon>Eukaryota</taxon>
        <taxon>Fungi</taxon>
        <taxon>Dikarya</taxon>
        <taxon>Basidiomycota</taxon>
        <taxon>Agaricomycotina</taxon>
        <taxon>Agaricomycetes</taxon>
        <taxon>Agaricomycetidae</taxon>
        <taxon>Agaricales</taxon>
        <taxon>Marasmiineae</taxon>
        <taxon>Mycenaceae</taxon>
        <taxon>Mycena</taxon>
    </lineage>
</organism>
<keyword evidence="3" id="KW-1185">Reference proteome</keyword>
<name>A0AAD2GWH9_9AGAR</name>
<evidence type="ECO:0000256" key="1">
    <source>
        <dbReference type="SAM" id="MobiDB-lite"/>
    </source>
</evidence>
<evidence type="ECO:0000313" key="2">
    <source>
        <dbReference type="EMBL" id="CAK5263703.1"/>
    </source>
</evidence>
<reference evidence="2" key="1">
    <citation type="submission" date="2023-11" db="EMBL/GenBank/DDBJ databases">
        <authorList>
            <person name="De Vega J J."/>
            <person name="De Vega J J."/>
        </authorList>
    </citation>
    <scope>NUCLEOTIDE SEQUENCE</scope>
</reference>
<dbReference type="AlphaFoldDB" id="A0AAD2GWH9"/>
<gene>
    <name evidence="2" type="ORF">MYCIT1_LOCUS3277</name>
</gene>